<dbReference type="PROSITE" id="PS51257">
    <property type="entry name" value="PROKAR_LIPOPROTEIN"/>
    <property type="match status" value="1"/>
</dbReference>
<dbReference type="SUPFAM" id="SSF103481">
    <property type="entry name" value="Multidrug resistance efflux transporter EmrE"/>
    <property type="match status" value="1"/>
</dbReference>
<dbReference type="PANTHER" id="PTHR30561:SF0">
    <property type="entry name" value="GUANIDINIUM EXPORTER"/>
    <property type="match status" value="1"/>
</dbReference>
<organism evidence="11 12">
    <name type="scientific">Bacteroides thetaiotaomicron</name>
    <dbReference type="NCBI Taxonomy" id="818"/>
    <lineage>
        <taxon>Bacteria</taxon>
        <taxon>Pseudomonadati</taxon>
        <taxon>Bacteroidota</taxon>
        <taxon>Bacteroidia</taxon>
        <taxon>Bacteroidales</taxon>
        <taxon>Bacteroidaceae</taxon>
        <taxon>Bacteroides</taxon>
    </lineage>
</organism>
<evidence type="ECO:0000256" key="10">
    <source>
        <dbReference type="SAM" id="Phobius"/>
    </source>
</evidence>
<reference evidence="11 12" key="1">
    <citation type="submission" date="2020-02" db="EMBL/GenBank/DDBJ databases">
        <title>Whole-genome sequencing and comparative analysis of the genomes of Bacteroides thetaiotaomicron and Escherichia coli isolated from a healthy resident in Vietnam.</title>
        <authorList>
            <person name="Mohsin M."/>
            <person name="Tanaka K."/>
            <person name="Kawahara R."/>
            <person name="Kondo S."/>
            <person name="Noguchi H."/>
            <person name="Motooka D."/>
            <person name="Nakamura S."/>
            <person name="Khong D.T."/>
            <person name="Nguyen T.N."/>
            <person name="Tran H.T."/>
            <person name="Yamamoto Y."/>
        </authorList>
    </citation>
    <scope>NUCLEOTIDE SEQUENCE [LARGE SCALE GENOMIC DNA]</scope>
    <source>
        <strain evidence="11 12">F9-2</strain>
    </source>
</reference>
<feature type="transmembrane region" description="Helical" evidence="10">
    <location>
        <begin position="12"/>
        <end position="30"/>
    </location>
</feature>
<gene>
    <name evidence="11" type="ORF">BatF92_27430</name>
</gene>
<evidence type="ECO:0000313" key="11">
    <source>
        <dbReference type="EMBL" id="BCA50801.1"/>
    </source>
</evidence>
<keyword evidence="4 9" id="KW-0812">Transmembrane</keyword>
<name>A0A679H9T8_BACT4</name>
<dbReference type="AlphaFoldDB" id="A0A679H9T8"/>
<dbReference type="Gene3D" id="1.10.3730.20">
    <property type="match status" value="1"/>
</dbReference>
<accession>A0A679H9T8</accession>
<evidence type="ECO:0000256" key="1">
    <source>
        <dbReference type="ARBA" id="ARBA00004651"/>
    </source>
</evidence>
<dbReference type="GO" id="GO:0005886">
    <property type="term" value="C:plasma membrane"/>
    <property type="evidence" value="ECO:0007669"/>
    <property type="project" value="UniProtKB-SubCell"/>
</dbReference>
<evidence type="ECO:0000256" key="6">
    <source>
        <dbReference type="ARBA" id="ARBA00023136"/>
    </source>
</evidence>
<comment type="subcellular location">
    <subcellularLocation>
        <location evidence="1 9">Cell membrane</location>
        <topology evidence="1 9">Multi-pass membrane protein</topology>
    </subcellularLocation>
</comment>
<evidence type="ECO:0000256" key="4">
    <source>
        <dbReference type="ARBA" id="ARBA00022692"/>
    </source>
</evidence>
<evidence type="ECO:0000313" key="12">
    <source>
        <dbReference type="Proteomes" id="UP000500882"/>
    </source>
</evidence>
<keyword evidence="6 10" id="KW-0472">Membrane</keyword>
<feature type="transmembrane region" description="Helical" evidence="10">
    <location>
        <begin position="97"/>
        <end position="116"/>
    </location>
</feature>
<dbReference type="Proteomes" id="UP000500882">
    <property type="component" value="Chromosome"/>
</dbReference>
<evidence type="ECO:0000256" key="3">
    <source>
        <dbReference type="ARBA" id="ARBA00022475"/>
    </source>
</evidence>
<protein>
    <recommendedName>
        <fullName evidence="8">Guanidinium exporter</fullName>
    </recommendedName>
</protein>
<keyword evidence="2" id="KW-0813">Transport</keyword>
<dbReference type="Pfam" id="PF00893">
    <property type="entry name" value="Multi_Drug_Res"/>
    <property type="match status" value="1"/>
</dbReference>
<feature type="transmembrane region" description="Helical" evidence="10">
    <location>
        <begin position="72"/>
        <end position="91"/>
    </location>
</feature>
<evidence type="ECO:0000256" key="2">
    <source>
        <dbReference type="ARBA" id="ARBA00022448"/>
    </source>
</evidence>
<dbReference type="GO" id="GO:0022857">
    <property type="term" value="F:transmembrane transporter activity"/>
    <property type="evidence" value="ECO:0007669"/>
    <property type="project" value="InterPro"/>
</dbReference>
<evidence type="ECO:0000256" key="7">
    <source>
        <dbReference type="ARBA" id="ARBA00038151"/>
    </source>
</evidence>
<sequence>MTFAIKKGSVMNWILLILAGCLELVFTFCLGKINRVVGAEKYMWSLGLLISLCVSMLLLIRVTKALPVGTAYAIWTGIGAAGTVLIGIFFFKEPASWGRIFFIFTLICSIVGLKLVSH</sequence>
<feature type="transmembrane region" description="Helical" evidence="10">
    <location>
        <begin position="42"/>
        <end position="60"/>
    </location>
</feature>
<dbReference type="FunFam" id="1.10.3730.20:FF:000001">
    <property type="entry name" value="Quaternary ammonium compound resistance transporter SugE"/>
    <property type="match status" value="1"/>
</dbReference>
<keyword evidence="3" id="KW-1003">Cell membrane</keyword>
<evidence type="ECO:0000256" key="5">
    <source>
        <dbReference type="ARBA" id="ARBA00022989"/>
    </source>
</evidence>
<dbReference type="GO" id="GO:1990961">
    <property type="term" value="P:xenobiotic detoxification by transmembrane export across the plasma membrane"/>
    <property type="evidence" value="ECO:0007669"/>
    <property type="project" value="UniProtKB-ARBA"/>
</dbReference>
<dbReference type="PANTHER" id="PTHR30561">
    <property type="entry name" value="SMR FAMILY PROTON-DEPENDENT DRUG EFFLUX TRANSPORTER SUGE"/>
    <property type="match status" value="1"/>
</dbReference>
<evidence type="ECO:0000256" key="9">
    <source>
        <dbReference type="RuleBase" id="RU003942"/>
    </source>
</evidence>
<dbReference type="InterPro" id="IPR045324">
    <property type="entry name" value="Small_multidrug_res"/>
</dbReference>
<proteinExistence type="inferred from homology"/>
<keyword evidence="5 10" id="KW-1133">Transmembrane helix</keyword>
<dbReference type="EMBL" id="AP022660">
    <property type="protein sequence ID" value="BCA50801.1"/>
    <property type="molecule type" value="Genomic_DNA"/>
</dbReference>
<dbReference type="InterPro" id="IPR000390">
    <property type="entry name" value="Small_drug/metabolite_transptr"/>
</dbReference>
<evidence type="ECO:0000256" key="8">
    <source>
        <dbReference type="ARBA" id="ARBA00039168"/>
    </source>
</evidence>
<comment type="similarity">
    <text evidence="7">Belongs to the drug/metabolite transporter (DMT) superfamily. Small multidrug resistance (SMR) (TC 2.A.7.1) family. Gdx/SugE subfamily.</text>
</comment>
<dbReference type="InterPro" id="IPR037185">
    <property type="entry name" value="EmrE-like"/>
</dbReference>